<evidence type="ECO:0000256" key="3">
    <source>
        <dbReference type="ARBA" id="ARBA00022692"/>
    </source>
</evidence>
<dbReference type="GO" id="GO:0016020">
    <property type="term" value="C:membrane"/>
    <property type="evidence" value="ECO:0007669"/>
    <property type="project" value="UniProtKB-SubCell"/>
</dbReference>
<dbReference type="PROSITE" id="PS50850">
    <property type="entry name" value="MFS"/>
    <property type="match status" value="1"/>
</dbReference>
<dbReference type="GO" id="GO:0022857">
    <property type="term" value="F:transmembrane transporter activity"/>
    <property type="evidence" value="ECO:0007669"/>
    <property type="project" value="InterPro"/>
</dbReference>
<keyword evidence="8" id="KW-1185">Reference proteome</keyword>
<sequence length="109" mass="12051">MKALLILWMKPLWPWDWKFPNFGACLCGDGLGFRSNGNDASIFVGPAVQSEWDLSSREESLITSVVFAGMLVGAYSWGIVSDNHGRANSLISHLHRKLSDLHAALFLFG</sequence>
<evidence type="ECO:0000313" key="8">
    <source>
        <dbReference type="Proteomes" id="UP001415857"/>
    </source>
</evidence>
<dbReference type="InterPro" id="IPR020846">
    <property type="entry name" value="MFS_dom"/>
</dbReference>
<protein>
    <recommendedName>
        <fullName evidence="6">Major facilitator superfamily (MFS) profile domain-containing protein</fullName>
    </recommendedName>
</protein>
<evidence type="ECO:0000256" key="5">
    <source>
        <dbReference type="ARBA" id="ARBA00023136"/>
    </source>
</evidence>
<dbReference type="EMBL" id="JBBPBK010000007">
    <property type="protein sequence ID" value="KAK9282064.1"/>
    <property type="molecule type" value="Genomic_DNA"/>
</dbReference>
<dbReference type="Gene3D" id="1.20.1250.20">
    <property type="entry name" value="MFS general substrate transporter like domains"/>
    <property type="match status" value="1"/>
</dbReference>
<evidence type="ECO:0000313" key="7">
    <source>
        <dbReference type="EMBL" id="KAK9282064.1"/>
    </source>
</evidence>
<dbReference type="InterPro" id="IPR036259">
    <property type="entry name" value="MFS_trans_sf"/>
</dbReference>
<evidence type="ECO:0000256" key="4">
    <source>
        <dbReference type="ARBA" id="ARBA00022989"/>
    </source>
</evidence>
<dbReference type="AlphaFoldDB" id="A0AAP0RU59"/>
<keyword evidence="2" id="KW-0813">Transport</keyword>
<feature type="domain" description="Major facilitator superfamily (MFS) profile" evidence="6">
    <location>
        <begin position="1"/>
        <end position="109"/>
    </location>
</feature>
<accession>A0AAP0RU59</accession>
<evidence type="ECO:0000256" key="1">
    <source>
        <dbReference type="ARBA" id="ARBA00004141"/>
    </source>
</evidence>
<organism evidence="7 8">
    <name type="scientific">Liquidambar formosana</name>
    <name type="common">Formosan gum</name>
    <dbReference type="NCBI Taxonomy" id="63359"/>
    <lineage>
        <taxon>Eukaryota</taxon>
        <taxon>Viridiplantae</taxon>
        <taxon>Streptophyta</taxon>
        <taxon>Embryophyta</taxon>
        <taxon>Tracheophyta</taxon>
        <taxon>Spermatophyta</taxon>
        <taxon>Magnoliopsida</taxon>
        <taxon>eudicotyledons</taxon>
        <taxon>Gunneridae</taxon>
        <taxon>Pentapetalae</taxon>
        <taxon>Saxifragales</taxon>
        <taxon>Altingiaceae</taxon>
        <taxon>Liquidambar</taxon>
    </lineage>
</organism>
<dbReference type="Proteomes" id="UP001415857">
    <property type="component" value="Unassembled WGS sequence"/>
</dbReference>
<comment type="subcellular location">
    <subcellularLocation>
        <location evidence="1">Membrane</location>
        <topology evidence="1">Multi-pass membrane protein</topology>
    </subcellularLocation>
</comment>
<proteinExistence type="predicted"/>
<keyword evidence="4" id="KW-1133">Transmembrane helix</keyword>
<comment type="caution">
    <text evidence="7">The sequence shown here is derived from an EMBL/GenBank/DDBJ whole genome shotgun (WGS) entry which is preliminary data.</text>
</comment>
<dbReference type="PANTHER" id="PTHR23511">
    <property type="entry name" value="SYNAPTIC VESICLE GLYCOPROTEIN 2"/>
    <property type="match status" value="1"/>
</dbReference>
<dbReference type="PANTHER" id="PTHR23511:SF5">
    <property type="entry name" value="MAJOR FACILITATOR-TYPE TRANSPORTER HXNZ-RELATED"/>
    <property type="match status" value="1"/>
</dbReference>
<gene>
    <name evidence="7" type="ORF">L1049_004976</name>
</gene>
<keyword evidence="3" id="KW-0812">Transmembrane</keyword>
<evidence type="ECO:0000259" key="6">
    <source>
        <dbReference type="PROSITE" id="PS50850"/>
    </source>
</evidence>
<reference evidence="7 8" key="1">
    <citation type="journal article" date="2024" name="Plant J.">
        <title>Genome sequences and population genomics reveal climatic adaptation and genomic divergence between two closely related sweetgum species.</title>
        <authorList>
            <person name="Xu W.Q."/>
            <person name="Ren C.Q."/>
            <person name="Zhang X.Y."/>
            <person name="Comes H.P."/>
            <person name="Liu X.H."/>
            <person name="Li Y.G."/>
            <person name="Kettle C.J."/>
            <person name="Jalonen R."/>
            <person name="Gaisberger H."/>
            <person name="Ma Y.Z."/>
            <person name="Qiu Y.X."/>
        </authorList>
    </citation>
    <scope>NUCLEOTIDE SEQUENCE [LARGE SCALE GENOMIC DNA]</scope>
    <source>
        <strain evidence="7">Hangzhou</strain>
    </source>
</reference>
<keyword evidence="5" id="KW-0472">Membrane</keyword>
<evidence type="ECO:0000256" key="2">
    <source>
        <dbReference type="ARBA" id="ARBA00022448"/>
    </source>
</evidence>
<name>A0AAP0RU59_LIQFO</name>
<dbReference type="SUPFAM" id="SSF103473">
    <property type="entry name" value="MFS general substrate transporter"/>
    <property type="match status" value="1"/>
</dbReference>